<proteinExistence type="predicted"/>
<sequence length="287" mass="32218">VAVKIVELASAGGASRERIESGLKREVDILKNLHHPCLIHLIAFKKEETRALIVLPYCRGGDLFDLATSPYRSELLKPRVVQRLFAELVSAVLYLHNNDIVHRDIKLENVLLNVEQGSLLSAIESTKAVTTLTDFGLSRHIDPENPTLTTRCGSEDYAPPELIMGQPYDGRQTDAWALGVLLYALMEGRFPFDLPPPLAAPDGSAPTTGPGSSRKAGGSRNRVKHRIARIEWCWDDDDEYDETTDGWKDAMKIVEMSLRRKDSRWSVREIAESQFVKTALNFRLERP</sequence>
<accession>A0ACC3SSF3</accession>
<evidence type="ECO:0000313" key="1">
    <source>
        <dbReference type="EMBL" id="KAK9234558.1"/>
    </source>
</evidence>
<dbReference type="Proteomes" id="UP001433508">
    <property type="component" value="Unassembled WGS sequence"/>
</dbReference>
<dbReference type="EMBL" id="MU971465">
    <property type="protein sequence ID" value="KAK9234558.1"/>
    <property type="molecule type" value="Genomic_DNA"/>
</dbReference>
<feature type="non-terminal residue" evidence="1">
    <location>
        <position position="1"/>
    </location>
</feature>
<evidence type="ECO:0000313" key="2">
    <source>
        <dbReference type="Proteomes" id="UP001433508"/>
    </source>
</evidence>
<reference evidence="2" key="1">
    <citation type="journal article" date="2024" name="Front. Bioeng. Biotechnol.">
        <title>Genome-scale model development and genomic sequencing of the oleaginous clade Lipomyces.</title>
        <authorList>
            <person name="Czajka J.J."/>
            <person name="Han Y."/>
            <person name="Kim J."/>
            <person name="Mondo S.J."/>
            <person name="Hofstad B.A."/>
            <person name="Robles A."/>
            <person name="Haridas S."/>
            <person name="Riley R."/>
            <person name="LaButti K."/>
            <person name="Pangilinan J."/>
            <person name="Andreopoulos W."/>
            <person name="Lipzen A."/>
            <person name="Yan J."/>
            <person name="Wang M."/>
            <person name="Ng V."/>
            <person name="Grigoriev I.V."/>
            <person name="Spatafora J.W."/>
            <person name="Magnuson J.K."/>
            <person name="Baker S.E."/>
            <person name="Pomraning K.R."/>
        </authorList>
    </citation>
    <scope>NUCLEOTIDE SEQUENCE [LARGE SCALE GENOMIC DNA]</scope>
    <source>
        <strain evidence="2">CBS 7786</strain>
    </source>
</reference>
<protein>
    <submittedName>
        <fullName evidence="1">Kinase-like domain-containing protein</fullName>
    </submittedName>
</protein>
<comment type="caution">
    <text evidence="1">The sequence shown here is derived from an EMBL/GenBank/DDBJ whole genome shotgun (WGS) entry which is preliminary data.</text>
</comment>
<keyword evidence="2" id="KW-1185">Reference proteome</keyword>
<name>A0ACC3SSF3_LIPKO</name>
<gene>
    <name evidence="1" type="ORF">V1525DRAFT_349961</name>
</gene>
<organism evidence="1 2">
    <name type="scientific">Lipomyces kononenkoae</name>
    <name type="common">Yeast</name>
    <dbReference type="NCBI Taxonomy" id="34357"/>
    <lineage>
        <taxon>Eukaryota</taxon>
        <taxon>Fungi</taxon>
        <taxon>Dikarya</taxon>
        <taxon>Ascomycota</taxon>
        <taxon>Saccharomycotina</taxon>
        <taxon>Lipomycetes</taxon>
        <taxon>Lipomycetales</taxon>
        <taxon>Lipomycetaceae</taxon>
        <taxon>Lipomyces</taxon>
    </lineage>
</organism>